<reference evidence="13 14" key="1">
    <citation type="journal article" date="2018" name="Sci. Rep.">
        <title>Comparative genomics provides insights into the lifestyle and reveals functional heterogeneity of dark septate endophytic fungi.</title>
        <authorList>
            <person name="Knapp D.G."/>
            <person name="Nemeth J.B."/>
            <person name="Barry K."/>
            <person name="Hainaut M."/>
            <person name="Henrissat B."/>
            <person name="Johnson J."/>
            <person name="Kuo A."/>
            <person name="Lim J.H.P."/>
            <person name="Lipzen A."/>
            <person name="Nolan M."/>
            <person name="Ohm R.A."/>
            <person name="Tamas L."/>
            <person name="Grigoriev I.V."/>
            <person name="Spatafora J.W."/>
            <person name="Nagy L.G."/>
            <person name="Kovacs G.M."/>
        </authorList>
    </citation>
    <scope>NUCLEOTIDE SEQUENCE [LARGE SCALE GENOMIC DNA]</scope>
    <source>
        <strain evidence="13 14">DSE2036</strain>
    </source>
</reference>
<evidence type="ECO:0000256" key="5">
    <source>
        <dbReference type="ARBA" id="ARBA00023136"/>
    </source>
</evidence>
<evidence type="ECO:0000256" key="7">
    <source>
        <dbReference type="ARBA" id="ARBA00037703"/>
    </source>
</evidence>
<accession>A0A2V1D6P0</accession>
<keyword evidence="5 11" id="KW-0472">Membrane</keyword>
<proteinExistence type="inferred from homology"/>
<dbReference type="PANTHER" id="PTHR35518">
    <property type="entry name" value="MAINTENANCE OF TELOMOERE CAPPING"/>
    <property type="match status" value="1"/>
</dbReference>
<feature type="region of interest" description="Disordered" evidence="10">
    <location>
        <begin position="280"/>
        <end position="310"/>
    </location>
</feature>
<dbReference type="Proteomes" id="UP000244855">
    <property type="component" value="Unassembled WGS sequence"/>
</dbReference>
<dbReference type="STRING" id="97972.A0A2V1D6P0"/>
<name>A0A2V1D6P0_9PLEO</name>
<feature type="region of interest" description="Disordered" evidence="10">
    <location>
        <begin position="233"/>
        <end position="254"/>
    </location>
</feature>
<evidence type="ECO:0000313" key="13">
    <source>
        <dbReference type="EMBL" id="PVH93797.1"/>
    </source>
</evidence>
<evidence type="ECO:0000256" key="1">
    <source>
        <dbReference type="ARBA" id="ARBA00004479"/>
    </source>
</evidence>
<dbReference type="EMBL" id="KZ805567">
    <property type="protein sequence ID" value="PVH93797.1"/>
    <property type="molecule type" value="Genomic_DNA"/>
</dbReference>
<evidence type="ECO:0000256" key="9">
    <source>
        <dbReference type="ARBA" id="ARBA00039865"/>
    </source>
</evidence>
<evidence type="ECO:0000256" key="4">
    <source>
        <dbReference type="ARBA" id="ARBA00022989"/>
    </source>
</evidence>
<comment type="subcellular location">
    <subcellularLocation>
        <location evidence="1">Membrane</location>
        <topology evidence="1">Single-pass type I membrane protein</topology>
    </subcellularLocation>
</comment>
<organism evidence="13 14">
    <name type="scientific">Periconia macrospinosa</name>
    <dbReference type="NCBI Taxonomy" id="97972"/>
    <lineage>
        <taxon>Eukaryota</taxon>
        <taxon>Fungi</taxon>
        <taxon>Dikarya</taxon>
        <taxon>Ascomycota</taxon>
        <taxon>Pezizomycotina</taxon>
        <taxon>Dothideomycetes</taxon>
        <taxon>Pleosporomycetidae</taxon>
        <taxon>Pleosporales</taxon>
        <taxon>Massarineae</taxon>
        <taxon>Periconiaceae</taxon>
        <taxon>Periconia</taxon>
    </lineage>
</organism>
<dbReference type="InterPro" id="IPR057530">
    <property type="entry name" value="TIM-barrel_MTC6"/>
</dbReference>
<keyword evidence="14" id="KW-1185">Reference proteome</keyword>
<keyword evidence="4 11" id="KW-1133">Transmembrane helix</keyword>
<sequence length="641" mass="69140">MSDNNLYKPDQTALDTVTEPWSEALRAQRDLGLLVPINFHVVPSISLRAACFNNYVYSDRAFQKCFSNLLALGLRRFNVDVYWDQIRSQWSLCPVEIVPPGSDSNLNSSSSTSASDSTSSPSSSSFSGSRSATFTARGTTTALPSLVPPLTATVEPRQASSISSSVSTSSTASITSSQPLSSTGGNGFGPYNCTASLTLSYLTDILSDFLDITSTTTDATVIFLLLNIHAAAPRSSPTSPAQQPTQLPNRGNFISDAINGNLSSNLYTPQKLEAQRADLDDNDGWLSGDPDTHPASGYYETHQENGQLATSDGWPTEAFLVFRRVERLIVSFGSIDPQMSNYNLTVDESTIFSTDTIRQLRPATFNPDGTISSGCLFIPSESSITETTNSSWASAPALDINVSVNSDLQAPIPSVGNLTSCGLSAFLNTTLANTTADQNPLPYAVFMRSSMWTFIPGEPSNGTVDNNTIGRCTAMLTNGSYPGRWRTVDCTNPLRAACQNTSVPYRWEISSERGSYGNAQSLCPPGLRFSVPHTPLENSHLYAAALASESASQNHEPILVNLNSLDVEDCWVSGENATCPYLPPTDTDRARVVVVPTVAAVIIFVCAALTFFVKCAANRREDKRGRRRRMVGGWEYEGVPS</sequence>
<gene>
    <name evidence="13" type="ORF">DM02DRAFT_619058</name>
</gene>
<feature type="compositionally biased region" description="Low complexity" evidence="10">
    <location>
        <begin position="160"/>
        <end position="183"/>
    </location>
</feature>
<evidence type="ECO:0000259" key="12">
    <source>
        <dbReference type="Pfam" id="PF25506"/>
    </source>
</evidence>
<dbReference type="AlphaFoldDB" id="A0A2V1D6P0"/>
<evidence type="ECO:0000256" key="6">
    <source>
        <dbReference type="ARBA" id="ARBA00023180"/>
    </source>
</evidence>
<evidence type="ECO:0000256" key="2">
    <source>
        <dbReference type="ARBA" id="ARBA00022692"/>
    </source>
</evidence>
<dbReference type="InterPro" id="IPR051008">
    <property type="entry name" value="Telomere_Capping_Maintenance"/>
</dbReference>
<dbReference type="InterPro" id="IPR016187">
    <property type="entry name" value="CTDL_fold"/>
</dbReference>
<evidence type="ECO:0000256" key="3">
    <source>
        <dbReference type="ARBA" id="ARBA00022729"/>
    </source>
</evidence>
<evidence type="ECO:0000313" key="14">
    <source>
        <dbReference type="Proteomes" id="UP000244855"/>
    </source>
</evidence>
<comment type="similarity">
    <text evidence="8">Belongs to the MTC6 family.</text>
</comment>
<evidence type="ECO:0000256" key="10">
    <source>
        <dbReference type="SAM" id="MobiDB-lite"/>
    </source>
</evidence>
<evidence type="ECO:0000256" key="11">
    <source>
        <dbReference type="SAM" id="Phobius"/>
    </source>
</evidence>
<dbReference type="Pfam" id="PF25506">
    <property type="entry name" value="TIM-barrel_MTC6"/>
    <property type="match status" value="1"/>
</dbReference>
<evidence type="ECO:0000256" key="8">
    <source>
        <dbReference type="ARBA" id="ARBA00038159"/>
    </source>
</evidence>
<feature type="transmembrane region" description="Helical" evidence="11">
    <location>
        <begin position="593"/>
        <end position="617"/>
    </location>
</feature>
<feature type="region of interest" description="Disordered" evidence="10">
    <location>
        <begin position="146"/>
        <end position="185"/>
    </location>
</feature>
<dbReference type="SUPFAM" id="SSF56436">
    <property type="entry name" value="C-type lectin-like"/>
    <property type="match status" value="1"/>
</dbReference>
<dbReference type="GO" id="GO:0016020">
    <property type="term" value="C:membrane"/>
    <property type="evidence" value="ECO:0007669"/>
    <property type="project" value="UniProtKB-SubCell"/>
</dbReference>
<keyword evidence="2 11" id="KW-0812">Transmembrane</keyword>
<feature type="compositionally biased region" description="Low complexity" evidence="10">
    <location>
        <begin position="233"/>
        <end position="246"/>
    </location>
</feature>
<dbReference type="PANTHER" id="PTHR35518:SF2">
    <property type="entry name" value="MAINTENANCE OF TELOMERE CAPPING PROTEIN 6"/>
    <property type="match status" value="1"/>
</dbReference>
<feature type="domain" description="MTC6 partial TIM-barrel" evidence="12">
    <location>
        <begin position="24"/>
        <end position="435"/>
    </location>
</feature>
<dbReference type="OrthoDB" id="5573651at2759"/>
<protein>
    <recommendedName>
        <fullName evidence="9">Maintenance of telomere capping protein 6</fullName>
    </recommendedName>
</protein>
<keyword evidence="6" id="KW-0325">Glycoprotein</keyword>
<feature type="region of interest" description="Disordered" evidence="10">
    <location>
        <begin position="103"/>
        <end position="131"/>
    </location>
</feature>
<keyword evidence="3" id="KW-0732">Signal</keyword>
<comment type="function">
    <text evidence="7">May be involved in telomere capping.</text>
</comment>